<dbReference type="GO" id="GO:0000978">
    <property type="term" value="F:RNA polymerase II cis-regulatory region sequence-specific DNA binding"/>
    <property type="evidence" value="ECO:0007669"/>
    <property type="project" value="TreeGrafter"/>
</dbReference>
<evidence type="ECO:0000313" key="10">
    <source>
        <dbReference type="EMBL" id="CAB0035235.1"/>
    </source>
</evidence>
<evidence type="ECO:0000256" key="2">
    <source>
        <dbReference type="ARBA" id="ARBA00022723"/>
    </source>
</evidence>
<evidence type="ECO:0000256" key="3">
    <source>
        <dbReference type="ARBA" id="ARBA00022737"/>
    </source>
</evidence>
<evidence type="ECO:0000256" key="6">
    <source>
        <dbReference type="ARBA" id="ARBA00023163"/>
    </source>
</evidence>
<name>A0A6H5ICX0_9HYME</name>
<proteinExistence type="predicted"/>
<evidence type="ECO:0000256" key="1">
    <source>
        <dbReference type="ARBA" id="ARBA00004123"/>
    </source>
</evidence>
<organism evidence="10 11">
    <name type="scientific">Trichogramma brassicae</name>
    <dbReference type="NCBI Taxonomy" id="86971"/>
    <lineage>
        <taxon>Eukaryota</taxon>
        <taxon>Metazoa</taxon>
        <taxon>Ecdysozoa</taxon>
        <taxon>Arthropoda</taxon>
        <taxon>Hexapoda</taxon>
        <taxon>Insecta</taxon>
        <taxon>Pterygota</taxon>
        <taxon>Neoptera</taxon>
        <taxon>Endopterygota</taxon>
        <taxon>Hymenoptera</taxon>
        <taxon>Apocrita</taxon>
        <taxon>Proctotrupomorpha</taxon>
        <taxon>Chalcidoidea</taxon>
        <taxon>Trichogrammatidae</taxon>
        <taxon>Trichogramma</taxon>
    </lineage>
</organism>
<dbReference type="PANTHER" id="PTHR24399:SF23">
    <property type="entry name" value="C2H2-TYPE DOMAIN-CONTAINING PROTEIN"/>
    <property type="match status" value="1"/>
</dbReference>
<evidence type="ECO:0000256" key="7">
    <source>
        <dbReference type="ARBA" id="ARBA00023242"/>
    </source>
</evidence>
<evidence type="ECO:0000256" key="5">
    <source>
        <dbReference type="ARBA" id="ARBA00023015"/>
    </source>
</evidence>
<evidence type="ECO:0000256" key="8">
    <source>
        <dbReference type="PROSITE-ProRule" id="PRU00042"/>
    </source>
</evidence>
<dbReference type="GO" id="GO:0008270">
    <property type="term" value="F:zinc ion binding"/>
    <property type="evidence" value="ECO:0007669"/>
    <property type="project" value="UniProtKB-KW"/>
</dbReference>
<dbReference type="PANTHER" id="PTHR24399">
    <property type="entry name" value="ZINC FINGER AND BTB DOMAIN-CONTAINING"/>
    <property type="match status" value="1"/>
</dbReference>
<keyword evidence="4" id="KW-0862">Zinc</keyword>
<dbReference type="PROSITE" id="PS00028">
    <property type="entry name" value="ZINC_FINGER_C2H2_1"/>
    <property type="match status" value="1"/>
</dbReference>
<dbReference type="GO" id="GO:0005654">
    <property type="term" value="C:nucleoplasm"/>
    <property type="evidence" value="ECO:0007669"/>
    <property type="project" value="TreeGrafter"/>
</dbReference>
<keyword evidence="11" id="KW-1185">Reference proteome</keyword>
<dbReference type="AlphaFoldDB" id="A0A6H5ICX0"/>
<sequence length="646" mass="72659">MAAAAASGAGGESTHTHSYTQGQQRYACIQMGYTYTYTRTIRYAPCHLRGSRRDVKWISATHIKTVHEGRKDYACDKCEKKFGKKSHLLSHQREVHEGRRDYACDKSFESCKTPQSYVQPVHLNVVKIVDWQRIPYHGTLLSYKQSSCVTRVPRLALQRVYTSNYQKLVSLAAQNKRVNARSSSMAHIERIERHLSAWVSRPSRGSRPLDVFTGSRANQACVMREANLDGTLRNEPDFTTRRGSAAHTYGYEASSSFASQYAHAAVSCVSAVRAARRNTKPYFLTRMPTHTRINTHPADSVYIVMQCVLYEAAAVAALNLIFVAGRKSSAPIRLATRCRCRSAAAATAALLYLRNHYHAAPPRVSQAICAKCVCIIALLCLALAVVLQNENHRVARTGPPRNDRCLPLLLQQSGDSEFDRRYKHETSIAATMTVARVSYAMMILPTVQPRARSVGCVVRFSRRSSAKCVGDVNLEIGARECTITAKSRFFSHVREFGTRDSIIDDQRYLLCLPSHPRAAENLDRIQTDRRRCPCYCVQTPTIREIASRHSYSTTCQQRRNTCNSHAFGRNYSYLLDTRVIAARIDRFLKYSVGSTKLLYLFHSLCLITNRSLCNCILCELRPLYAPLVNVVLARIASSTANFPSIF</sequence>
<dbReference type="Proteomes" id="UP000479190">
    <property type="component" value="Unassembled WGS sequence"/>
</dbReference>
<keyword evidence="2" id="KW-0479">Metal-binding</keyword>
<dbReference type="InterPro" id="IPR013087">
    <property type="entry name" value="Znf_C2H2_type"/>
</dbReference>
<keyword evidence="6" id="KW-0804">Transcription</keyword>
<keyword evidence="5" id="KW-0805">Transcription regulation</keyword>
<protein>
    <recommendedName>
        <fullName evidence="9">C2H2-type domain-containing protein</fullName>
    </recommendedName>
</protein>
<gene>
    <name evidence="10" type="ORF">TBRA_LOCUS7133</name>
</gene>
<dbReference type="SUPFAM" id="SSF57667">
    <property type="entry name" value="beta-beta-alpha zinc fingers"/>
    <property type="match status" value="1"/>
</dbReference>
<keyword evidence="8" id="KW-0863">Zinc-finger</keyword>
<dbReference type="GO" id="GO:0001227">
    <property type="term" value="F:DNA-binding transcription repressor activity, RNA polymerase II-specific"/>
    <property type="evidence" value="ECO:0007669"/>
    <property type="project" value="TreeGrafter"/>
</dbReference>
<evidence type="ECO:0000256" key="4">
    <source>
        <dbReference type="ARBA" id="ARBA00022833"/>
    </source>
</evidence>
<keyword evidence="3" id="KW-0677">Repeat</keyword>
<dbReference type="EMBL" id="CADCXV010000776">
    <property type="protein sequence ID" value="CAB0035235.1"/>
    <property type="molecule type" value="Genomic_DNA"/>
</dbReference>
<evidence type="ECO:0000313" key="11">
    <source>
        <dbReference type="Proteomes" id="UP000479190"/>
    </source>
</evidence>
<accession>A0A6H5ICX0</accession>
<evidence type="ECO:0000259" key="9">
    <source>
        <dbReference type="PROSITE" id="PS50157"/>
    </source>
</evidence>
<comment type="subcellular location">
    <subcellularLocation>
        <location evidence="1">Nucleus</location>
    </subcellularLocation>
</comment>
<dbReference type="SMART" id="SM00355">
    <property type="entry name" value="ZnF_C2H2"/>
    <property type="match status" value="1"/>
</dbReference>
<dbReference type="PROSITE" id="PS50157">
    <property type="entry name" value="ZINC_FINGER_C2H2_2"/>
    <property type="match status" value="1"/>
</dbReference>
<reference evidence="10 11" key="1">
    <citation type="submission" date="2020-02" db="EMBL/GenBank/DDBJ databases">
        <authorList>
            <person name="Ferguson B K."/>
        </authorList>
    </citation>
    <scope>NUCLEOTIDE SEQUENCE [LARGE SCALE GENOMIC DNA]</scope>
</reference>
<feature type="domain" description="C2H2-type" evidence="9">
    <location>
        <begin position="73"/>
        <end position="101"/>
    </location>
</feature>
<dbReference type="Gene3D" id="3.30.160.60">
    <property type="entry name" value="Classic Zinc Finger"/>
    <property type="match status" value="1"/>
</dbReference>
<keyword evidence="7" id="KW-0539">Nucleus</keyword>
<dbReference type="InterPro" id="IPR036236">
    <property type="entry name" value="Znf_C2H2_sf"/>
</dbReference>